<organism evidence="3 4">
    <name type="scientific">Neomicrococcus aestuarii</name>
    <dbReference type="NCBI Taxonomy" id="556325"/>
    <lineage>
        <taxon>Bacteria</taxon>
        <taxon>Bacillati</taxon>
        <taxon>Actinomycetota</taxon>
        <taxon>Actinomycetes</taxon>
        <taxon>Micrococcales</taxon>
        <taxon>Micrococcaceae</taxon>
        <taxon>Neomicrococcus</taxon>
    </lineage>
</organism>
<keyword evidence="2" id="KW-0812">Transmembrane</keyword>
<feature type="region of interest" description="Disordered" evidence="1">
    <location>
        <begin position="1"/>
        <end position="22"/>
    </location>
</feature>
<feature type="transmembrane region" description="Helical" evidence="2">
    <location>
        <begin position="116"/>
        <end position="141"/>
    </location>
</feature>
<name>A0A1L2ZNX5_9MICC</name>
<keyword evidence="2" id="KW-1133">Transmembrane helix</keyword>
<dbReference type="OrthoDB" id="3724330at2"/>
<keyword evidence="2" id="KW-0472">Membrane</keyword>
<dbReference type="Proteomes" id="UP000183530">
    <property type="component" value="Chromosome"/>
</dbReference>
<evidence type="ECO:0000256" key="2">
    <source>
        <dbReference type="SAM" id="Phobius"/>
    </source>
</evidence>
<feature type="transmembrane region" description="Helical" evidence="2">
    <location>
        <begin position="165"/>
        <end position="189"/>
    </location>
</feature>
<feature type="transmembrane region" description="Helical" evidence="2">
    <location>
        <begin position="196"/>
        <end position="216"/>
    </location>
</feature>
<evidence type="ECO:0000256" key="1">
    <source>
        <dbReference type="SAM" id="MobiDB-lite"/>
    </source>
</evidence>
<feature type="transmembrane region" description="Helical" evidence="2">
    <location>
        <begin position="41"/>
        <end position="63"/>
    </location>
</feature>
<proteinExistence type="predicted"/>
<protein>
    <submittedName>
        <fullName evidence="3">Uncharacterized protein</fullName>
    </submittedName>
</protein>
<sequence length="261" mass="28043">MSTQALTTATSPTHTNQSTTPSAGERIMRVVRLQLLDKKQLILVPLLIIGSGIIISIIIGELIKLAGAPPEAVYEGMRNNQAALWILTGYFVSLGALMYAKSLPFAVALGSTRRDYWLGTTLTLMLTSLGLAVLSTVLLAAEKATRGWFTGSRMYDTYILGNGDYLNAFLMSFVISGISLLAGNFYAAIYLRWKSAGVTFTIIGTVVLLLGFIALAVTTKLDIIGWMSADPYLKTAAIVAAIMILMSAATWVVVRNAPVGR</sequence>
<evidence type="ECO:0000313" key="3">
    <source>
        <dbReference type="EMBL" id="APF40866.1"/>
    </source>
</evidence>
<feature type="transmembrane region" description="Helical" evidence="2">
    <location>
        <begin position="236"/>
        <end position="254"/>
    </location>
</feature>
<accession>A0A1L2ZNX5</accession>
<keyword evidence="4" id="KW-1185">Reference proteome</keyword>
<dbReference type="EMBL" id="CP018135">
    <property type="protein sequence ID" value="APF40866.1"/>
    <property type="molecule type" value="Genomic_DNA"/>
</dbReference>
<dbReference type="STRING" id="556325.BHE16_07380"/>
<dbReference type="KEGG" id="nae:BHE16_07380"/>
<evidence type="ECO:0000313" key="4">
    <source>
        <dbReference type="Proteomes" id="UP000183530"/>
    </source>
</evidence>
<dbReference type="RefSeq" id="WP_071894343.1">
    <property type="nucleotide sequence ID" value="NZ_CP018135.1"/>
</dbReference>
<dbReference type="AlphaFoldDB" id="A0A1L2ZNX5"/>
<feature type="transmembrane region" description="Helical" evidence="2">
    <location>
        <begin position="83"/>
        <end position="109"/>
    </location>
</feature>
<reference evidence="3 4" key="1">
    <citation type="submission" date="2016-11" db="EMBL/GenBank/DDBJ databases">
        <title>Genome sequencing of Zhihengliuella aestuarii B18 antagonistic to Plasmodiophora brassicae.</title>
        <authorList>
            <person name="Luo Y."/>
        </authorList>
    </citation>
    <scope>NUCLEOTIDE SEQUENCE [LARGE SCALE GENOMIC DNA]</scope>
    <source>
        <strain evidence="3 4">B18</strain>
    </source>
</reference>
<gene>
    <name evidence="3" type="ORF">BHE16_07380</name>
</gene>